<dbReference type="Gene3D" id="2.60.120.590">
    <property type="entry name" value="Alpha-ketoglutarate-dependent dioxygenase AlkB-like"/>
    <property type="match status" value="1"/>
</dbReference>
<dbReference type="PANTHER" id="PTHR31212">
    <property type="entry name" value="ALPHA-KETOGLUTARATE-DEPENDENT DIOXYGENASE ALKB HOMOLOG 3"/>
    <property type="match status" value="1"/>
</dbReference>
<dbReference type="GO" id="GO:0006307">
    <property type="term" value="P:DNA alkylation repair"/>
    <property type="evidence" value="ECO:0007669"/>
    <property type="project" value="InterPro"/>
</dbReference>
<organism evidence="3 4">
    <name type="scientific">Schizopora paradoxa</name>
    <dbReference type="NCBI Taxonomy" id="27342"/>
    <lineage>
        <taxon>Eukaryota</taxon>
        <taxon>Fungi</taxon>
        <taxon>Dikarya</taxon>
        <taxon>Basidiomycota</taxon>
        <taxon>Agaricomycotina</taxon>
        <taxon>Agaricomycetes</taxon>
        <taxon>Hymenochaetales</taxon>
        <taxon>Schizoporaceae</taxon>
        <taxon>Schizopora</taxon>
    </lineage>
</organism>
<evidence type="ECO:0000259" key="2">
    <source>
        <dbReference type="PROSITE" id="PS51471"/>
    </source>
</evidence>
<reference evidence="3 4" key="1">
    <citation type="submission" date="2015-04" db="EMBL/GenBank/DDBJ databases">
        <title>Complete genome sequence of Schizopora paradoxa KUC8140, a cosmopolitan wood degrader in East Asia.</title>
        <authorList>
            <consortium name="DOE Joint Genome Institute"/>
            <person name="Min B."/>
            <person name="Park H."/>
            <person name="Jang Y."/>
            <person name="Kim J.-J."/>
            <person name="Kim K.H."/>
            <person name="Pangilinan J."/>
            <person name="Lipzen A."/>
            <person name="Riley R."/>
            <person name="Grigoriev I.V."/>
            <person name="Spatafora J.W."/>
            <person name="Choi I.-G."/>
        </authorList>
    </citation>
    <scope>NUCLEOTIDE SEQUENCE [LARGE SCALE GENOMIC DNA]</scope>
    <source>
        <strain evidence="3 4">KUC8140</strain>
    </source>
</reference>
<feature type="region of interest" description="Disordered" evidence="1">
    <location>
        <begin position="306"/>
        <end position="326"/>
    </location>
</feature>
<dbReference type="Proteomes" id="UP000053477">
    <property type="component" value="Unassembled WGS sequence"/>
</dbReference>
<dbReference type="STRING" id="27342.A0A0H2SCK6"/>
<sequence>MTVLRPPPSQKSSAPRQPPLLLSNPEMVSQHTPCTLHHSVLPPELACDLFYTMLDAAQGWSRNKWWLFDRLVESPHRTSFFARLHDGVDGDETWQEAAQFWYNGRKTEAPQPFPEEMEEACKYIEKVVNDELRKRDRYALEWAGNGNDGQCWRANVAAANCYEGAKETVGFHSDQLTYLGPYPTIASLSLGTSRLFRLREVIPSSETGKRNARTYNIPVVHNSLTIMHASTQERFKHCVPPQSTIDIFRPSYPRRIKGASSEREQNIETSNCRINITFRFYRPDYRPHTIPRCKCGVPAVLKPDMKGRSDGPVHDAKTPSKDPNKFSVNAAQQDYSIRYWWMCYAGAQSEGKTCGMWKVMDAEAEGRGPFVGPLPGSHASSSKVTQED</sequence>
<dbReference type="InterPro" id="IPR032854">
    <property type="entry name" value="ALKBH3"/>
</dbReference>
<accession>A0A0H2SCK6</accession>
<gene>
    <name evidence="3" type="ORF">SCHPADRAFT_914767</name>
</gene>
<evidence type="ECO:0000256" key="1">
    <source>
        <dbReference type="SAM" id="MobiDB-lite"/>
    </source>
</evidence>
<dbReference type="InParanoid" id="A0A0H2SCK6"/>
<dbReference type="SUPFAM" id="SSF51197">
    <property type="entry name" value="Clavaminate synthase-like"/>
    <property type="match status" value="1"/>
</dbReference>
<dbReference type="AlphaFoldDB" id="A0A0H2SCK6"/>
<feature type="compositionally biased region" description="Basic and acidic residues" evidence="1">
    <location>
        <begin position="306"/>
        <end position="324"/>
    </location>
</feature>
<dbReference type="InterPro" id="IPR037151">
    <property type="entry name" value="AlkB-like_sf"/>
</dbReference>
<dbReference type="InterPro" id="IPR005123">
    <property type="entry name" value="Oxoglu/Fe-dep_dioxygenase_dom"/>
</dbReference>
<feature type="region of interest" description="Disordered" evidence="1">
    <location>
        <begin position="368"/>
        <end position="388"/>
    </location>
</feature>
<protein>
    <recommendedName>
        <fullName evidence="2">Fe2OG dioxygenase domain-containing protein</fullName>
    </recommendedName>
</protein>
<feature type="region of interest" description="Disordered" evidence="1">
    <location>
        <begin position="1"/>
        <end position="26"/>
    </location>
</feature>
<proteinExistence type="predicted"/>
<evidence type="ECO:0000313" key="4">
    <source>
        <dbReference type="Proteomes" id="UP000053477"/>
    </source>
</evidence>
<evidence type="ECO:0000313" key="3">
    <source>
        <dbReference type="EMBL" id="KLO14691.1"/>
    </source>
</evidence>
<keyword evidence="4" id="KW-1185">Reference proteome</keyword>
<dbReference type="PROSITE" id="PS51471">
    <property type="entry name" value="FE2OG_OXY"/>
    <property type="match status" value="1"/>
</dbReference>
<name>A0A0H2SCK6_9AGAM</name>
<dbReference type="PANTHER" id="PTHR31212:SF4">
    <property type="entry name" value="ALPHA-KETOGLUTARATE-DEPENDENT DIOXYGENASE ALKB HOMOLOG 3"/>
    <property type="match status" value="1"/>
</dbReference>
<feature type="compositionally biased region" description="Polar residues" evidence="1">
    <location>
        <begin position="378"/>
        <end position="388"/>
    </location>
</feature>
<dbReference type="InterPro" id="IPR027450">
    <property type="entry name" value="AlkB-like"/>
</dbReference>
<dbReference type="OrthoDB" id="545910at2759"/>
<feature type="domain" description="Fe2OG dioxygenase" evidence="2">
    <location>
        <begin position="153"/>
        <end position="282"/>
    </location>
</feature>
<dbReference type="EMBL" id="KQ085940">
    <property type="protein sequence ID" value="KLO14691.1"/>
    <property type="molecule type" value="Genomic_DNA"/>
</dbReference>
<dbReference type="Pfam" id="PF13532">
    <property type="entry name" value="2OG-FeII_Oxy_2"/>
    <property type="match status" value="1"/>
</dbReference>
<dbReference type="GO" id="GO:0051213">
    <property type="term" value="F:dioxygenase activity"/>
    <property type="evidence" value="ECO:0007669"/>
    <property type="project" value="InterPro"/>
</dbReference>